<dbReference type="Gramene" id="TVU00554">
    <property type="protein sequence ID" value="TVU00554"/>
    <property type="gene ID" value="EJB05_54017"/>
</dbReference>
<feature type="transmembrane region" description="Helical" evidence="1">
    <location>
        <begin position="7"/>
        <end position="32"/>
    </location>
</feature>
<accession>A0A5J9SNK3</accession>
<feature type="transmembrane region" description="Helical" evidence="1">
    <location>
        <begin position="52"/>
        <end position="73"/>
    </location>
</feature>
<keyword evidence="3" id="KW-1185">Reference proteome</keyword>
<proteinExistence type="predicted"/>
<dbReference type="Proteomes" id="UP000324897">
    <property type="component" value="Unassembled WGS sequence"/>
</dbReference>
<feature type="non-terminal residue" evidence="2">
    <location>
        <position position="126"/>
    </location>
</feature>
<evidence type="ECO:0000313" key="3">
    <source>
        <dbReference type="Proteomes" id="UP000324897"/>
    </source>
</evidence>
<dbReference type="EMBL" id="RWGY01000571">
    <property type="protein sequence ID" value="TVU00554.1"/>
    <property type="molecule type" value="Genomic_DNA"/>
</dbReference>
<dbReference type="AlphaFoldDB" id="A0A5J9SNK3"/>
<keyword evidence="1" id="KW-1133">Transmembrane helix</keyword>
<evidence type="ECO:0000256" key="1">
    <source>
        <dbReference type="SAM" id="Phobius"/>
    </source>
</evidence>
<keyword evidence="1" id="KW-0812">Transmembrane</keyword>
<keyword evidence="1" id="KW-0472">Membrane</keyword>
<protein>
    <submittedName>
        <fullName evidence="2">Uncharacterized protein</fullName>
    </submittedName>
</protein>
<gene>
    <name evidence="2" type="ORF">EJB05_54017</name>
</gene>
<organism evidence="2 3">
    <name type="scientific">Eragrostis curvula</name>
    <name type="common">weeping love grass</name>
    <dbReference type="NCBI Taxonomy" id="38414"/>
    <lineage>
        <taxon>Eukaryota</taxon>
        <taxon>Viridiplantae</taxon>
        <taxon>Streptophyta</taxon>
        <taxon>Embryophyta</taxon>
        <taxon>Tracheophyta</taxon>
        <taxon>Spermatophyta</taxon>
        <taxon>Magnoliopsida</taxon>
        <taxon>Liliopsida</taxon>
        <taxon>Poales</taxon>
        <taxon>Poaceae</taxon>
        <taxon>PACMAD clade</taxon>
        <taxon>Chloridoideae</taxon>
        <taxon>Eragrostideae</taxon>
        <taxon>Eragrostidinae</taxon>
        <taxon>Eragrostis</taxon>
    </lineage>
</organism>
<name>A0A5J9SNK3_9POAL</name>
<evidence type="ECO:0000313" key="2">
    <source>
        <dbReference type="EMBL" id="TVU00554.1"/>
    </source>
</evidence>
<reference evidence="2 3" key="1">
    <citation type="journal article" date="2019" name="Sci. Rep.">
        <title>A high-quality genome of Eragrostis curvula grass provides insights into Poaceae evolution and supports new strategies to enhance forage quality.</title>
        <authorList>
            <person name="Carballo J."/>
            <person name="Santos B.A.C.M."/>
            <person name="Zappacosta D."/>
            <person name="Garbus I."/>
            <person name="Selva J.P."/>
            <person name="Gallo C.A."/>
            <person name="Diaz A."/>
            <person name="Albertini E."/>
            <person name="Caccamo M."/>
            <person name="Echenique V."/>
        </authorList>
    </citation>
    <scope>NUCLEOTIDE SEQUENCE [LARGE SCALE GENOMIC DNA]</scope>
    <source>
        <strain evidence="3">cv. Victoria</strain>
        <tissue evidence="2">Leaf</tissue>
    </source>
</reference>
<sequence>MSMQVKLLLNIFLHHNILRTLLLIPLPFATLLLGDNLSLQLATESTAFRCNALTFAHFFGTFSTAASTAAITFSTISSSSMSSLPTLIPEQVPVRRYKNDEPSTLRTCSGHPTRVKSTPIGAFLVE</sequence>
<comment type="caution">
    <text evidence="2">The sequence shown here is derived from an EMBL/GenBank/DDBJ whole genome shotgun (WGS) entry which is preliminary data.</text>
</comment>